<dbReference type="InterPro" id="IPR036291">
    <property type="entry name" value="NAD(P)-bd_dom_sf"/>
</dbReference>
<dbReference type="GO" id="GO:0033499">
    <property type="term" value="P:galactose catabolic process via UDP-galactose, Leloir pathway"/>
    <property type="evidence" value="ECO:0007669"/>
    <property type="project" value="TreeGrafter"/>
</dbReference>
<name>A0A6J4HQ53_9ACTN</name>
<evidence type="ECO:0000256" key="4">
    <source>
        <dbReference type="ARBA" id="ARBA00007637"/>
    </source>
</evidence>
<dbReference type="NCBIfam" id="TIGR01179">
    <property type="entry name" value="galE"/>
    <property type="match status" value="1"/>
</dbReference>
<dbReference type="GO" id="GO:0003978">
    <property type="term" value="F:UDP-glucose 4-epimerase activity"/>
    <property type="evidence" value="ECO:0007669"/>
    <property type="project" value="UniProtKB-EC"/>
</dbReference>
<evidence type="ECO:0000256" key="3">
    <source>
        <dbReference type="ARBA" id="ARBA00004947"/>
    </source>
</evidence>
<sequence>MTVLVTGGAGYIGAHVVRLLLERGTSVVVVDDLSTGRPDRIADAPLVRADLVADGVVDTLAGTMREHQVDAVIHIAAKKQVGESARRPAWYYRQNVGGTANLLQAMEQAEVHRMMFSSSAATYGLPDVPDGALIDEDARPAPISPYGETKLVCEWMIRAAGLAWGLRSVNLRYFNVAGSGWPELGDPGVFNLIPLVLQALSTGGQPMIFGEDYATPDGTCIRDYVHVLDLADAHLAALDYLDRDERPHDVFNVGTGAGASVRDVLAQIAASTPFDLQPKITDRRPGDPATLVADVRRIADVLGWRATRDLPAIVDSSWLAWQHAPGRP</sequence>
<comment type="cofactor">
    <cofactor evidence="2">
        <name>NAD(+)</name>
        <dbReference type="ChEBI" id="CHEBI:57540"/>
    </cofactor>
</comment>
<dbReference type="Pfam" id="PF01370">
    <property type="entry name" value="Epimerase"/>
    <property type="match status" value="1"/>
</dbReference>
<dbReference type="UniPathway" id="UPA00214"/>
<dbReference type="SUPFAM" id="SSF51735">
    <property type="entry name" value="NAD(P)-binding Rossmann-fold domains"/>
    <property type="match status" value="1"/>
</dbReference>
<evidence type="ECO:0000256" key="5">
    <source>
        <dbReference type="ARBA" id="ARBA00013189"/>
    </source>
</evidence>
<comment type="similarity">
    <text evidence="4">Belongs to the NAD(P)-dependent epimerase/dehydratase family.</text>
</comment>
<evidence type="ECO:0000256" key="7">
    <source>
        <dbReference type="ARBA" id="ARBA00023027"/>
    </source>
</evidence>
<keyword evidence="7" id="KW-0520">NAD</keyword>
<evidence type="ECO:0000256" key="8">
    <source>
        <dbReference type="ARBA" id="ARBA00023235"/>
    </source>
</evidence>
<comment type="catalytic activity">
    <reaction evidence="1">
        <text>UDP-alpha-D-glucose = UDP-alpha-D-galactose</text>
        <dbReference type="Rhea" id="RHEA:22168"/>
        <dbReference type="ChEBI" id="CHEBI:58885"/>
        <dbReference type="ChEBI" id="CHEBI:66914"/>
        <dbReference type="EC" id="5.1.3.2"/>
    </reaction>
</comment>
<keyword evidence="8 13" id="KW-0413">Isomerase</keyword>
<dbReference type="EC" id="5.1.3.2" evidence="5"/>
<dbReference type="InterPro" id="IPR001509">
    <property type="entry name" value="Epimerase_deHydtase"/>
</dbReference>
<feature type="domain" description="NAD-dependent epimerase/dehydratase" evidence="12">
    <location>
        <begin position="3"/>
        <end position="254"/>
    </location>
</feature>
<proteinExistence type="inferred from homology"/>
<dbReference type="PANTHER" id="PTHR43725">
    <property type="entry name" value="UDP-GLUCOSE 4-EPIMERASE"/>
    <property type="match status" value="1"/>
</dbReference>
<dbReference type="Gene3D" id="3.40.50.720">
    <property type="entry name" value="NAD(P)-binding Rossmann-like Domain"/>
    <property type="match status" value="1"/>
</dbReference>
<dbReference type="InterPro" id="IPR005886">
    <property type="entry name" value="UDP_G4E"/>
</dbReference>
<accession>A0A6J4HQ53</accession>
<evidence type="ECO:0000256" key="1">
    <source>
        <dbReference type="ARBA" id="ARBA00000083"/>
    </source>
</evidence>
<comment type="pathway">
    <text evidence="3">Carbohydrate metabolism; galactose metabolism.</text>
</comment>
<dbReference type="Gene3D" id="3.90.25.10">
    <property type="entry name" value="UDP-galactose 4-epimerase, domain 1"/>
    <property type="match status" value="1"/>
</dbReference>
<dbReference type="EMBL" id="CADCTF010000061">
    <property type="protein sequence ID" value="CAA9231115.1"/>
    <property type="molecule type" value="Genomic_DNA"/>
</dbReference>
<organism evidence="13">
    <name type="scientific">uncultured Acidimicrobiales bacterium</name>
    <dbReference type="NCBI Taxonomy" id="310071"/>
    <lineage>
        <taxon>Bacteria</taxon>
        <taxon>Bacillati</taxon>
        <taxon>Actinomycetota</taxon>
        <taxon>Acidimicrobiia</taxon>
        <taxon>Acidimicrobiales</taxon>
        <taxon>environmental samples</taxon>
    </lineage>
</organism>
<evidence type="ECO:0000256" key="10">
    <source>
        <dbReference type="ARBA" id="ARBA00031367"/>
    </source>
</evidence>
<gene>
    <name evidence="13" type="ORF">AVDCRST_MAG50-1074</name>
</gene>
<protein>
    <recommendedName>
        <fullName evidence="6">UDP-glucose 4-epimerase</fullName>
        <ecNumber evidence="5">5.1.3.2</ecNumber>
    </recommendedName>
    <alternativeName>
        <fullName evidence="11">Galactowaldenase</fullName>
    </alternativeName>
    <alternativeName>
        <fullName evidence="10">UDP-galactose 4-epimerase</fullName>
    </alternativeName>
</protein>
<dbReference type="PANTHER" id="PTHR43725:SF53">
    <property type="entry name" value="UDP-ARABINOSE 4-EPIMERASE 1"/>
    <property type="match status" value="1"/>
</dbReference>
<reference evidence="13" key="1">
    <citation type="submission" date="2020-02" db="EMBL/GenBank/DDBJ databases">
        <authorList>
            <person name="Meier V. D."/>
        </authorList>
    </citation>
    <scope>NUCLEOTIDE SEQUENCE</scope>
    <source>
        <strain evidence="13">AVDCRST_MAG50</strain>
    </source>
</reference>
<keyword evidence="9" id="KW-0119">Carbohydrate metabolism</keyword>
<evidence type="ECO:0000256" key="11">
    <source>
        <dbReference type="ARBA" id="ARBA00033067"/>
    </source>
</evidence>
<dbReference type="AlphaFoldDB" id="A0A6J4HQ53"/>
<evidence type="ECO:0000259" key="12">
    <source>
        <dbReference type="Pfam" id="PF01370"/>
    </source>
</evidence>
<evidence type="ECO:0000256" key="6">
    <source>
        <dbReference type="ARBA" id="ARBA00018569"/>
    </source>
</evidence>
<evidence type="ECO:0000313" key="13">
    <source>
        <dbReference type="EMBL" id="CAA9231115.1"/>
    </source>
</evidence>
<evidence type="ECO:0000256" key="2">
    <source>
        <dbReference type="ARBA" id="ARBA00001911"/>
    </source>
</evidence>
<evidence type="ECO:0000256" key="9">
    <source>
        <dbReference type="ARBA" id="ARBA00023277"/>
    </source>
</evidence>